<protein>
    <submittedName>
        <fullName evidence="2">Uncharacterized protein</fullName>
    </submittedName>
</protein>
<sequence>MTDTLYTVMERRANINIESSLLVTLVASMGFLVSLGIAPVRTGSFLSDEPVLRELIPNQFTWEPSSEQIRDLPEREGETGPSLV</sequence>
<accession>A0A2M9ZWE1</accession>
<evidence type="ECO:0000313" key="2">
    <source>
        <dbReference type="EMBL" id="PJZ76374.1"/>
    </source>
</evidence>
<comment type="caution">
    <text evidence="2">The sequence shown here is derived from an EMBL/GenBank/DDBJ whole genome shotgun (WGS) entry which is preliminary data.</text>
</comment>
<name>A0A2M9ZWE1_9LEPT</name>
<keyword evidence="1" id="KW-0812">Transmembrane</keyword>
<gene>
    <name evidence="2" type="ORF">CH365_13360</name>
</gene>
<organism evidence="2 3">
    <name type="scientific">Leptospira neocaledonica</name>
    <dbReference type="NCBI Taxonomy" id="2023192"/>
    <lineage>
        <taxon>Bacteria</taxon>
        <taxon>Pseudomonadati</taxon>
        <taxon>Spirochaetota</taxon>
        <taxon>Spirochaetia</taxon>
        <taxon>Leptospirales</taxon>
        <taxon>Leptospiraceae</taxon>
        <taxon>Leptospira</taxon>
    </lineage>
</organism>
<evidence type="ECO:0000313" key="3">
    <source>
        <dbReference type="Proteomes" id="UP000231843"/>
    </source>
</evidence>
<dbReference type="AlphaFoldDB" id="A0A2M9ZWE1"/>
<keyword evidence="3" id="KW-1185">Reference proteome</keyword>
<dbReference type="Proteomes" id="UP000231843">
    <property type="component" value="Unassembled WGS sequence"/>
</dbReference>
<proteinExistence type="predicted"/>
<keyword evidence="1" id="KW-1133">Transmembrane helix</keyword>
<dbReference type="EMBL" id="NPEA01000007">
    <property type="protein sequence ID" value="PJZ76374.1"/>
    <property type="molecule type" value="Genomic_DNA"/>
</dbReference>
<reference evidence="2 3" key="1">
    <citation type="submission" date="2017-07" db="EMBL/GenBank/DDBJ databases">
        <title>Leptospira spp. isolated from tropical soils.</title>
        <authorList>
            <person name="Thibeaux R."/>
            <person name="Iraola G."/>
            <person name="Ferres I."/>
            <person name="Bierque E."/>
            <person name="Girault D."/>
            <person name="Soupe-Gilbert M.-E."/>
            <person name="Picardeau M."/>
            <person name="Goarant C."/>
        </authorList>
    </citation>
    <scope>NUCLEOTIDE SEQUENCE [LARGE SCALE GENOMIC DNA]</scope>
    <source>
        <strain evidence="2 3">ES4-C-A1</strain>
    </source>
</reference>
<evidence type="ECO:0000256" key="1">
    <source>
        <dbReference type="SAM" id="Phobius"/>
    </source>
</evidence>
<feature type="transmembrane region" description="Helical" evidence="1">
    <location>
        <begin position="21"/>
        <end position="40"/>
    </location>
</feature>
<keyword evidence="1" id="KW-0472">Membrane</keyword>